<dbReference type="Gene3D" id="3.30.420.10">
    <property type="entry name" value="Ribonuclease H-like superfamily/Ribonuclease H"/>
    <property type="match status" value="1"/>
</dbReference>
<sequence>MDINRVQCPIPRHCLASECRAEINYEDGTFETITYCWDTTFPTQLEKTWTGRTIFTIESTNNSSRAYLTSAGRRDLRNSVRQTHHVLQLEHTLVNQAAHDQPDLQNIPRQRAKRPKVDILETFAGTANITWRCPKYHLTAAHPMDYNTGWDLSKPAHQLQVEQALDELTPFILIQGIDCKDWCLLQDNTNYVRRKILLLMRRAKARKMLKAVCKWCHRQAAAGRYFLLENPLTSRIWNEKDIQDLLKLPNVEFAACHAGAYGATNSKGQMIKKGHRFLGNCPMVLRRLTRRLSPEQLKQCVPLEGKETTLSQVYPPRLVDQILQGVRDQLTAQYPDRSTPPGKTYNVYMNTAAPAWSEALDMAESTFQVTRYKSFILPVSDPLFAKVSRLCEWNHMERVQISKQPITWRFPSHIPHTHRAAALRYNDGTIEVIEEDLQLLRHPKARRLAKPTEEITFPADLKIPAEVKTAVRRLHKNLGHPHATELKKMLAMNGVKNSTIYTAVDSMRCNACDRARGPNKPDPGGGIDDFGSSQFGDRLQMDIVYLPDIQSTNFLVLGIICETTHLHVATLLADRTPEEVTRKFQTAWSRNFGYPLRIRTDADGSFRSTFEDHMDEQGHGLITGQTRSQTQMQADALRVEAQQHLAAMSIDGSLRRALLRNTKPSAADIPEIGSIVAYWRWTARSGKKRGGYKLARLLGQDPDGKSYWLQAGTNTVRVAPHQLRTAKGFEAWEPDRTQIQMLRIADQNLKDGLLQDDSIPEPSR</sequence>
<proteinExistence type="predicted"/>
<comment type="caution">
    <text evidence="1">The sequence shown here is derived from an EMBL/GenBank/DDBJ whole genome shotgun (WGS) entry which is preliminary data.</text>
</comment>
<accession>A0ABP0QBL0</accession>
<dbReference type="Proteomes" id="UP001642464">
    <property type="component" value="Unassembled WGS sequence"/>
</dbReference>
<organism evidence="1 2">
    <name type="scientific">Durusdinium trenchii</name>
    <dbReference type="NCBI Taxonomy" id="1381693"/>
    <lineage>
        <taxon>Eukaryota</taxon>
        <taxon>Sar</taxon>
        <taxon>Alveolata</taxon>
        <taxon>Dinophyceae</taxon>
        <taxon>Suessiales</taxon>
        <taxon>Symbiodiniaceae</taxon>
        <taxon>Durusdinium</taxon>
    </lineage>
</organism>
<protein>
    <submittedName>
        <fullName evidence="1">Mitochondrial</fullName>
    </submittedName>
</protein>
<name>A0ABP0QBL0_9DINO</name>
<dbReference type="InterPro" id="IPR036397">
    <property type="entry name" value="RNaseH_sf"/>
</dbReference>
<reference evidence="1 2" key="1">
    <citation type="submission" date="2024-02" db="EMBL/GenBank/DDBJ databases">
        <authorList>
            <person name="Chen Y."/>
            <person name="Shah S."/>
            <person name="Dougan E. K."/>
            <person name="Thang M."/>
            <person name="Chan C."/>
        </authorList>
    </citation>
    <scope>NUCLEOTIDE SEQUENCE [LARGE SCALE GENOMIC DNA]</scope>
</reference>
<evidence type="ECO:0000313" key="2">
    <source>
        <dbReference type="Proteomes" id="UP001642464"/>
    </source>
</evidence>
<dbReference type="InterPro" id="IPR012337">
    <property type="entry name" value="RNaseH-like_sf"/>
</dbReference>
<dbReference type="SUPFAM" id="SSF53098">
    <property type="entry name" value="Ribonuclease H-like"/>
    <property type="match status" value="1"/>
</dbReference>
<gene>
    <name evidence="1" type="ORF">SCF082_LOCUS40424</name>
</gene>
<keyword evidence="2" id="KW-1185">Reference proteome</keyword>
<dbReference type="EMBL" id="CAXAMM010039274">
    <property type="protein sequence ID" value="CAK9085324.1"/>
    <property type="molecule type" value="Genomic_DNA"/>
</dbReference>
<evidence type="ECO:0000313" key="1">
    <source>
        <dbReference type="EMBL" id="CAK9085324.1"/>
    </source>
</evidence>